<dbReference type="EMBL" id="JAAAIP010000053">
    <property type="protein sequence ID" value="KAG0327546.1"/>
    <property type="molecule type" value="Genomic_DNA"/>
</dbReference>
<accession>A0A9P6RTI8</accession>
<dbReference type="OrthoDB" id="2425329at2759"/>
<feature type="compositionally biased region" description="Low complexity" evidence="1">
    <location>
        <begin position="165"/>
        <end position="175"/>
    </location>
</feature>
<sequence>MTQVLHLEQFRLSQEAAKSFDDDLDFCPSLTQKELSEIILASILAQKENQARQHQQQRTSSSTSPTTPNAATHAPSRAITIVDPNSRTPLYIPPTSVASKAANGSAMRSGRYSGSTTPATAGLMAPSDSYFNILPAASRQQQQQQQLFGNLYGSHAYPFSSQMLQSQQQQQQSYSMGLTSPTTGSYSPPRVANRIPIVNPDNGSIVSVPEAPAASPSWHQHHFVAVR</sequence>
<keyword evidence="3" id="KW-1185">Reference proteome</keyword>
<feature type="region of interest" description="Disordered" evidence="1">
    <location>
        <begin position="165"/>
        <end position="190"/>
    </location>
</feature>
<dbReference type="AlphaFoldDB" id="A0A9P6RTI8"/>
<evidence type="ECO:0000313" key="2">
    <source>
        <dbReference type="EMBL" id="KAG0327546.1"/>
    </source>
</evidence>
<feature type="region of interest" description="Disordered" evidence="1">
    <location>
        <begin position="49"/>
        <end position="74"/>
    </location>
</feature>
<evidence type="ECO:0000256" key="1">
    <source>
        <dbReference type="SAM" id="MobiDB-lite"/>
    </source>
</evidence>
<gene>
    <name evidence="2" type="ORF">BGZ99_007384</name>
</gene>
<comment type="caution">
    <text evidence="2">The sequence shown here is derived from an EMBL/GenBank/DDBJ whole genome shotgun (WGS) entry which is preliminary data.</text>
</comment>
<proteinExistence type="predicted"/>
<evidence type="ECO:0000313" key="3">
    <source>
        <dbReference type="Proteomes" id="UP000738325"/>
    </source>
</evidence>
<protein>
    <submittedName>
        <fullName evidence="2">Uncharacterized protein</fullName>
    </submittedName>
</protein>
<name>A0A9P6RTI8_9FUNG</name>
<organism evidence="2 3">
    <name type="scientific">Dissophora globulifera</name>
    <dbReference type="NCBI Taxonomy" id="979702"/>
    <lineage>
        <taxon>Eukaryota</taxon>
        <taxon>Fungi</taxon>
        <taxon>Fungi incertae sedis</taxon>
        <taxon>Mucoromycota</taxon>
        <taxon>Mortierellomycotina</taxon>
        <taxon>Mortierellomycetes</taxon>
        <taxon>Mortierellales</taxon>
        <taxon>Mortierellaceae</taxon>
        <taxon>Dissophora</taxon>
    </lineage>
</organism>
<feature type="compositionally biased region" description="Low complexity" evidence="1">
    <location>
        <begin position="52"/>
        <end position="74"/>
    </location>
</feature>
<reference evidence="2" key="1">
    <citation type="journal article" date="2020" name="Fungal Divers.">
        <title>Resolving the Mortierellaceae phylogeny through synthesis of multi-gene phylogenetics and phylogenomics.</title>
        <authorList>
            <person name="Vandepol N."/>
            <person name="Liber J."/>
            <person name="Desiro A."/>
            <person name="Na H."/>
            <person name="Kennedy M."/>
            <person name="Barry K."/>
            <person name="Grigoriev I.V."/>
            <person name="Miller A.N."/>
            <person name="O'Donnell K."/>
            <person name="Stajich J.E."/>
            <person name="Bonito G."/>
        </authorList>
    </citation>
    <scope>NUCLEOTIDE SEQUENCE</scope>
    <source>
        <strain evidence="2">REB-010B</strain>
    </source>
</reference>
<feature type="compositionally biased region" description="Polar residues" evidence="1">
    <location>
        <begin position="176"/>
        <end position="186"/>
    </location>
</feature>
<dbReference type="Proteomes" id="UP000738325">
    <property type="component" value="Unassembled WGS sequence"/>
</dbReference>